<dbReference type="RefSeq" id="WP_068262676.1">
    <property type="nucleotide sequence ID" value="NZ_LWSK01000038.1"/>
</dbReference>
<dbReference type="InterPro" id="IPR038765">
    <property type="entry name" value="Papain-like_cys_pep_sf"/>
</dbReference>
<dbReference type="OrthoDB" id="231513at2"/>
<feature type="transmembrane region" description="Helical" evidence="2">
    <location>
        <begin position="179"/>
        <end position="198"/>
    </location>
</feature>
<dbReference type="InterPro" id="IPR002931">
    <property type="entry name" value="Transglutaminase-like"/>
</dbReference>
<keyword evidence="2" id="KW-0812">Transmembrane</keyword>
<feature type="transmembrane region" description="Helical" evidence="2">
    <location>
        <begin position="142"/>
        <end position="159"/>
    </location>
</feature>
<feature type="transmembrane region" description="Helical" evidence="2">
    <location>
        <begin position="120"/>
        <end position="136"/>
    </location>
</feature>
<feature type="region of interest" description="Disordered" evidence="1">
    <location>
        <begin position="288"/>
        <end position="316"/>
    </location>
</feature>
<evidence type="ECO:0000313" key="4">
    <source>
        <dbReference type="EMBL" id="KAA1261908.1"/>
    </source>
</evidence>
<keyword evidence="2" id="KW-1133">Transmembrane helix</keyword>
<gene>
    <name evidence="4" type="ORF">LF1_44690</name>
</gene>
<dbReference type="AlphaFoldDB" id="A0A5B1CLG1"/>
<dbReference type="PANTHER" id="PTHR42736">
    <property type="entry name" value="PROTEIN-GLUTAMINE GAMMA-GLUTAMYLTRANSFERASE"/>
    <property type="match status" value="1"/>
</dbReference>
<evidence type="ECO:0000256" key="1">
    <source>
        <dbReference type="SAM" id="MobiDB-lite"/>
    </source>
</evidence>
<evidence type="ECO:0000259" key="3">
    <source>
        <dbReference type="SMART" id="SM00460"/>
    </source>
</evidence>
<evidence type="ECO:0000313" key="5">
    <source>
        <dbReference type="Proteomes" id="UP000322699"/>
    </source>
</evidence>
<feature type="transmembrane region" description="Helical" evidence="2">
    <location>
        <begin position="92"/>
        <end position="113"/>
    </location>
</feature>
<sequence length="720" mass="79805">MPMSPRKRNETILMAILAIVSVVPLRFFVESRSWFLAEMGMLIALLAVAEVVKTFGSPGNAKPKLLTSSAITLLALTPVLFAVLARAFGSPIAFEMSALTTFGSTSLAIALSATSDRTRAMSLVISGFLVLFTTSISDDPRAVWLAIAWMTVCVWHLVANHWERLDLCLPDSVRPTIGVRPASVMFAVVLCIVGGLVVRDRFSQSNRLAFGFMPSSGGSKWSDPAARSGIGTGDAAIAAKDHAESFGAVESEIFLESTESTLFDMFNDTIGEPKKKNKWERRQAMNNDNFIPSHEQASKSEKGGSSFSTDRMPPKKHHHFDDAVEAAVVQWDGPTGIRLAMERFDTFDGVDWTNTANLADATLQRTEIDDAVWFFDRRLQSAVFENSDAVQVNLLKVLRLDTTRLPAPMMTAGLHIKDVDRQDFFGIDDDGSLFMPGREKVPPLTVAHLASLCVMEDELIDGAADYEGLKSIIQDLRTNFTLDRNSSTNTDDPVAEFLRTRRGGDHLFATVAALKAREIGFQSRIVTGFYVRPNSFDIAAGHSNVTPDDVHVWAEIRLEDGRWFEVEPTPGYREPVYTPSMWLVAKRFAAEHWTHGLAIAGVFAFLFFTRLIWIEWLLSLGWSLSWPLGRQRQLRIAMGIVETRAKLIGQQRPAGTPQRDWMESLVASDIHLRDRVREFCNDADKSIFGGSGTIDRDRLSGVVRGLNSRQMKQVVNGAKA</sequence>
<comment type="caution">
    <text evidence="4">The sequence shown here is derived from an EMBL/GenBank/DDBJ whole genome shotgun (WGS) entry which is preliminary data.</text>
</comment>
<feature type="transmembrane region" description="Helical" evidence="2">
    <location>
        <begin position="35"/>
        <end position="53"/>
    </location>
</feature>
<protein>
    <submittedName>
        <fullName evidence="4">Transglutaminase-like superfamily protein</fullName>
    </submittedName>
</protein>
<name>A0A5B1CLG1_9BACT</name>
<feature type="domain" description="Transglutaminase-like" evidence="3">
    <location>
        <begin position="497"/>
        <end position="570"/>
    </location>
</feature>
<dbReference type="SMART" id="SM00460">
    <property type="entry name" value="TGc"/>
    <property type="match status" value="1"/>
</dbReference>
<dbReference type="InterPro" id="IPR052901">
    <property type="entry name" value="Bact_TGase-like"/>
</dbReference>
<reference evidence="4 5" key="1">
    <citation type="submission" date="2019-08" db="EMBL/GenBank/DDBJ databases">
        <title>Deep-cultivation of Planctomycetes and their phenomic and genomic characterization uncovers novel biology.</title>
        <authorList>
            <person name="Wiegand S."/>
            <person name="Jogler M."/>
            <person name="Boedeker C."/>
            <person name="Pinto D."/>
            <person name="Vollmers J."/>
            <person name="Rivas-Marin E."/>
            <person name="Kohn T."/>
            <person name="Peeters S.H."/>
            <person name="Heuer A."/>
            <person name="Rast P."/>
            <person name="Oberbeckmann S."/>
            <person name="Bunk B."/>
            <person name="Jeske O."/>
            <person name="Meyerdierks A."/>
            <person name="Storesund J.E."/>
            <person name="Kallscheuer N."/>
            <person name="Luecker S."/>
            <person name="Lage O.M."/>
            <person name="Pohl T."/>
            <person name="Merkel B.J."/>
            <person name="Hornburger P."/>
            <person name="Mueller R.-W."/>
            <person name="Bruemmer F."/>
            <person name="Labrenz M."/>
            <person name="Spormann A.M."/>
            <person name="Op Den Camp H."/>
            <person name="Overmann J."/>
            <person name="Amann R."/>
            <person name="Jetten M.S.M."/>
            <person name="Mascher T."/>
            <person name="Medema M.H."/>
            <person name="Devos D.P."/>
            <person name="Kaster A.-K."/>
            <person name="Ovreas L."/>
            <person name="Rohde M."/>
            <person name="Galperin M.Y."/>
            <person name="Jogler C."/>
        </authorList>
    </citation>
    <scope>NUCLEOTIDE SEQUENCE [LARGE SCALE GENOMIC DNA]</scope>
    <source>
        <strain evidence="4 5">LF1</strain>
    </source>
</reference>
<keyword evidence="2" id="KW-0472">Membrane</keyword>
<proteinExistence type="predicted"/>
<dbReference type="Gene3D" id="3.10.620.30">
    <property type="match status" value="1"/>
</dbReference>
<dbReference type="Proteomes" id="UP000322699">
    <property type="component" value="Unassembled WGS sequence"/>
</dbReference>
<dbReference type="PANTHER" id="PTHR42736:SF1">
    <property type="entry name" value="PROTEIN-GLUTAMINE GAMMA-GLUTAMYLTRANSFERASE"/>
    <property type="match status" value="1"/>
</dbReference>
<accession>A0A5B1CLG1</accession>
<evidence type="ECO:0000256" key="2">
    <source>
        <dbReference type="SAM" id="Phobius"/>
    </source>
</evidence>
<organism evidence="4 5">
    <name type="scientific">Rubripirellula obstinata</name>
    <dbReference type="NCBI Taxonomy" id="406547"/>
    <lineage>
        <taxon>Bacteria</taxon>
        <taxon>Pseudomonadati</taxon>
        <taxon>Planctomycetota</taxon>
        <taxon>Planctomycetia</taxon>
        <taxon>Pirellulales</taxon>
        <taxon>Pirellulaceae</taxon>
        <taxon>Rubripirellula</taxon>
    </lineage>
</organism>
<feature type="transmembrane region" description="Helical" evidence="2">
    <location>
        <begin position="65"/>
        <end position="86"/>
    </location>
</feature>
<keyword evidence="5" id="KW-1185">Reference proteome</keyword>
<dbReference type="EMBL" id="VRLW01000001">
    <property type="protein sequence ID" value="KAA1261908.1"/>
    <property type="molecule type" value="Genomic_DNA"/>
</dbReference>
<feature type="transmembrane region" description="Helical" evidence="2">
    <location>
        <begin position="593"/>
        <end position="613"/>
    </location>
</feature>
<dbReference type="SUPFAM" id="SSF54001">
    <property type="entry name" value="Cysteine proteinases"/>
    <property type="match status" value="1"/>
</dbReference>
<feature type="transmembrane region" description="Helical" evidence="2">
    <location>
        <begin position="12"/>
        <end position="29"/>
    </location>
</feature>
<dbReference type="Pfam" id="PF01841">
    <property type="entry name" value="Transglut_core"/>
    <property type="match status" value="1"/>
</dbReference>